<reference evidence="1 2" key="1">
    <citation type="journal article" date="2021" name="Elife">
        <title>Chloroplast acquisition without the gene transfer in kleptoplastic sea slugs, Plakobranchus ocellatus.</title>
        <authorList>
            <person name="Maeda T."/>
            <person name="Takahashi S."/>
            <person name="Yoshida T."/>
            <person name="Shimamura S."/>
            <person name="Takaki Y."/>
            <person name="Nagai Y."/>
            <person name="Toyoda A."/>
            <person name="Suzuki Y."/>
            <person name="Arimoto A."/>
            <person name="Ishii H."/>
            <person name="Satoh N."/>
            <person name="Nishiyama T."/>
            <person name="Hasebe M."/>
            <person name="Maruyama T."/>
            <person name="Minagawa J."/>
            <person name="Obokata J."/>
            <person name="Shigenobu S."/>
        </authorList>
    </citation>
    <scope>NUCLEOTIDE SEQUENCE [LARGE SCALE GENOMIC DNA]</scope>
</reference>
<dbReference type="Proteomes" id="UP000735302">
    <property type="component" value="Unassembled WGS sequence"/>
</dbReference>
<name>A0AAV3ZRL3_9GAST</name>
<comment type="caution">
    <text evidence="1">The sequence shown here is derived from an EMBL/GenBank/DDBJ whole genome shotgun (WGS) entry which is preliminary data.</text>
</comment>
<gene>
    <name evidence="1" type="ORF">PoB_002366700</name>
</gene>
<accession>A0AAV3ZRL3</accession>
<proteinExistence type="predicted"/>
<evidence type="ECO:0000313" key="2">
    <source>
        <dbReference type="Proteomes" id="UP000735302"/>
    </source>
</evidence>
<dbReference type="AlphaFoldDB" id="A0AAV3ZRL3"/>
<sequence length="100" mass="11281">MSKYDMNCALIPGCTLLCPYRQSAVDRIGLVQKIGLVFVNRPVKNKDPGGGARTRDRLVPKDLRADSLSTVPSTPHIIKKWCTRWPSQILQTDTDSWVER</sequence>
<keyword evidence="2" id="KW-1185">Reference proteome</keyword>
<dbReference type="EMBL" id="BLXT01002730">
    <property type="protein sequence ID" value="GFN97161.1"/>
    <property type="molecule type" value="Genomic_DNA"/>
</dbReference>
<organism evidence="1 2">
    <name type="scientific">Plakobranchus ocellatus</name>
    <dbReference type="NCBI Taxonomy" id="259542"/>
    <lineage>
        <taxon>Eukaryota</taxon>
        <taxon>Metazoa</taxon>
        <taxon>Spiralia</taxon>
        <taxon>Lophotrochozoa</taxon>
        <taxon>Mollusca</taxon>
        <taxon>Gastropoda</taxon>
        <taxon>Heterobranchia</taxon>
        <taxon>Euthyneura</taxon>
        <taxon>Panpulmonata</taxon>
        <taxon>Sacoglossa</taxon>
        <taxon>Placobranchoidea</taxon>
        <taxon>Plakobranchidae</taxon>
        <taxon>Plakobranchus</taxon>
    </lineage>
</organism>
<protein>
    <submittedName>
        <fullName evidence="1">Uncharacterized protein</fullName>
    </submittedName>
</protein>
<evidence type="ECO:0000313" key="1">
    <source>
        <dbReference type="EMBL" id="GFN97161.1"/>
    </source>
</evidence>